<reference evidence="2" key="1">
    <citation type="submission" date="2019-08" db="EMBL/GenBank/DDBJ databases">
        <authorList>
            <person name="Kucharzyk K."/>
            <person name="Murdoch R.W."/>
            <person name="Higgins S."/>
            <person name="Loffler F."/>
        </authorList>
    </citation>
    <scope>NUCLEOTIDE SEQUENCE</scope>
</reference>
<dbReference type="EMBL" id="VSSQ01000513">
    <property type="protein sequence ID" value="MPL96513.1"/>
    <property type="molecule type" value="Genomic_DNA"/>
</dbReference>
<feature type="transmembrane region" description="Helical" evidence="1">
    <location>
        <begin position="34"/>
        <end position="55"/>
    </location>
</feature>
<accession>A0A644W201</accession>
<evidence type="ECO:0000313" key="2">
    <source>
        <dbReference type="EMBL" id="MPL96513.1"/>
    </source>
</evidence>
<keyword evidence="1" id="KW-0472">Membrane</keyword>
<protein>
    <submittedName>
        <fullName evidence="2">Uncharacterized protein</fullName>
    </submittedName>
</protein>
<organism evidence="2">
    <name type="scientific">bioreactor metagenome</name>
    <dbReference type="NCBI Taxonomy" id="1076179"/>
    <lineage>
        <taxon>unclassified sequences</taxon>
        <taxon>metagenomes</taxon>
        <taxon>ecological metagenomes</taxon>
    </lineage>
</organism>
<dbReference type="AlphaFoldDB" id="A0A644W201"/>
<feature type="transmembrane region" description="Helical" evidence="1">
    <location>
        <begin position="12"/>
        <end position="28"/>
    </location>
</feature>
<name>A0A644W201_9ZZZZ</name>
<gene>
    <name evidence="2" type="ORF">SDC9_42695</name>
</gene>
<sequence>MKFLSVWKESHALLVMGITFLIAGAMSLDQVTEWLEIVMCIFVILISLYILYAAYKQACKETEVKK</sequence>
<keyword evidence="1" id="KW-0812">Transmembrane</keyword>
<proteinExistence type="predicted"/>
<evidence type="ECO:0000256" key="1">
    <source>
        <dbReference type="SAM" id="Phobius"/>
    </source>
</evidence>
<comment type="caution">
    <text evidence="2">The sequence shown here is derived from an EMBL/GenBank/DDBJ whole genome shotgun (WGS) entry which is preliminary data.</text>
</comment>
<keyword evidence="1" id="KW-1133">Transmembrane helix</keyword>